<dbReference type="Pfam" id="PF24883">
    <property type="entry name" value="NPHP3_N"/>
    <property type="match status" value="1"/>
</dbReference>
<evidence type="ECO:0008006" key="7">
    <source>
        <dbReference type="Google" id="ProtNLM"/>
    </source>
</evidence>
<sequence length="627" mass="71653">MDPLSCAASVLAVIQVAGAVANICGDYIKQVKKAQKDINDLTGEINSLRIILESLNDILRGPRGGKLITLQEISDDAGKCELILKSLSNKINPETTQSSTRRRGFRHWKWPLQRTEVDEAISQLKGYMSLFVTALQIDHTRSHDRFERKFDLRNLKIVEGATYDSFENKHKECLPETRTEVLRQVWDWAESSHGKCIYWLKGGAGTGKSTISRTIGQKLNDKRSLAASFFFKRGEEGRNNSKWLFSTIAQQLAITIPELGPEIQKAVEIDPYISEKVPAEQFNKLLLQPLLNMDLNRTVTLVAVIDALDECQSDSDDDDHDIKVLLRLLPRVQESKSVRLRFFVTSRPELPIRLGFDAVRDNLQNMDLHSIQTSEIAHDISIFLDYSLSRIRHSHGLPAEWPADDPEVPIRLQHLSFRDFLLDSTTRDTEESAKFWIDEAVIHQRLTDQCLAVMDKKLRKNICMLSDDCLQRSEIDTDSINKYLPPELRYACRYWIQHLIQSHKPADAVEKACSFLGKHFLHWLEVASILGLVSEIIGAITELQSAVRDSKFPKVRRDLLHDARRFVLKNRHLADTAPLQLYSSGLMFCPESSFTRRIFKDNLSDWSQLPKVEQSWSAEQQTLEGHS</sequence>
<dbReference type="PANTHER" id="PTHR10039">
    <property type="entry name" value="AMELOGENIN"/>
    <property type="match status" value="1"/>
</dbReference>
<dbReference type="InterPro" id="IPR031348">
    <property type="entry name" value="PigL_N"/>
</dbReference>
<keyword evidence="6" id="KW-1185">Reference proteome</keyword>
<reference evidence="5 6" key="1">
    <citation type="submission" date="2019-04" db="EMBL/GenBank/DDBJ databases">
        <title>Aspergillus burnettii sp. nov., novel species from soil in southeast Queensland.</title>
        <authorList>
            <person name="Gilchrist C.L.M."/>
            <person name="Pitt J.I."/>
            <person name="Lange L."/>
            <person name="Lacey H.J."/>
            <person name="Vuong D."/>
            <person name="Midgley D.J."/>
            <person name="Greenfield P."/>
            <person name="Bradbury M."/>
            <person name="Lacey E."/>
            <person name="Busk P.K."/>
            <person name="Pilgaard B."/>
            <person name="Chooi Y.H."/>
            <person name="Piggott A.M."/>
        </authorList>
    </citation>
    <scope>NUCLEOTIDE SEQUENCE [LARGE SCALE GENOMIC DNA]</scope>
    <source>
        <strain evidence="5 6">FRR 5400</strain>
    </source>
</reference>
<evidence type="ECO:0000313" key="6">
    <source>
        <dbReference type="Proteomes" id="UP000541154"/>
    </source>
</evidence>
<evidence type="ECO:0000256" key="1">
    <source>
        <dbReference type="ARBA" id="ARBA00022737"/>
    </source>
</evidence>
<evidence type="ECO:0000259" key="3">
    <source>
        <dbReference type="Pfam" id="PF17111"/>
    </source>
</evidence>
<protein>
    <recommendedName>
        <fullName evidence="7">NACHT domain-containing protein</fullName>
    </recommendedName>
</protein>
<evidence type="ECO:0000259" key="4">
    <source>
        <dbReference type="Pfam" id="PF24883"/>
    </source>
</evidence>
<feature type="domain" description="Azaphilone pigments biosynthesis cluster protein L N-terminal" evidence="3">
    <location>
        <begin position="1"/>
        <end position="135"/>
    </location>
</feature>
<dbReference type="InterPro" id="IPR056884">
    <property type="entry name" value="NPHP3-like_N"/>
</dbReference>
<dbReference type="Proteomes" id="UP000541154">
    <property type="component" value="Unassembled WGS sequence"/>
</dbReference>
<gene>
    <name evidence="5" type="ORF">ETB97_007667</name>
</gene>
<feature type="chain" id="PRO_5034998757" description="NACHT domain-containing protein" evidence="2">
    <location>
        <begin position="22"/>
        <end position="627"/>
    </location>
</feature>
<dbReference type="SUPFAM" id="SSF52540">
    <property type="entry name" value="P-loop containing nucleoside triphosphate hydrolases"/>
    <property type="match status" value="1"/>
</dbReference>
<dbReference type="Gene3D" id="3.40.50.300">
    <property type="entry name" value="P-loop containing nucleotide triphosphate hydrolases"/>
    <property type="match status" value="1"/>
</dbReference>
<dbReference type="PANTHER" id="PTHR10039:SF16">
    <property type="entry name" value="GPI INOSITOL-DEACYLASE"/>
    <property type="match status" value="1"/>
</dbReference>
<accession>A0A8H5ZXK6</accession>
<organism evidence="5 6">
    <name type="scientific">Petromyces alliaceus</name>
    <name type="common">Aspergillus alliaceus</name>
    <dbReference type="NCBI Taxonomy" id="209559"/>
    <lineage>
        <taxon>Eukaryota</taxon>
        <taxon>Fungi</taxon>
        <taxon>Dikarya</taxon>
        <taxon>Ascomycota</taxon>
        <taxon>Pezizomycotina</taxon>
        <taxon>Eurotiomycetes</taxon>
        <taxon>Eurotiomycetidae</taxon>
        <taxon>Eurotiales</taxon>
        <taxon>Aspergillaceae</taxon>
        <taxon>Aspergillus</taxon>
        <taxon>Aspergillus subgen. Circumdati</taxon>
    </lineage>
</organism>
<feature type="signal peptide" evidence="2">
    <location>
        <begin position="1"/>
        <end position="21"/>
    </location>
</feature>
<evidence type="ECO:0000256" key="2">
    <source>
        <dbReference type="SAM" id="SignalP"/>
    </source>
</evidence>
<dbReference type="EMBL" id="SPNV01000335">
    <property type="protein sequence ID" value="KAF5856234.1"/>
    <property type="molecule type" value="Genomic_DNA"/>
</dbReference>
<feature type="non-terminal residue" evidence="5">
    <location>
        <position position="627"/>
    </location>
</feature>
<dbReference type="Pfam" id="PF17111">
    <property type="entry name" value="PigL_N"/>
    <property type="match status" value="1"/>
</dbReference>
<keyword evidence="1" id="KW-0677">Repeat</keyword>
<dbReference type="InterPro" id="IPR027417">
    <property type="entry name" value="P-loop_NTPase"/>
</dbReference>
<feature type="domain" description="Nephrocystin 3-like N-terminal" evidence="4">
    <location>
        <begin position="184"/>
        <end position="347"/>
    </location>
</feature>
<proteinExistence type="predicted"/>
<comment type="caution">
    <text evidence="5">The sequence shown here is derived from an EMBL/GenBank/DDBJ whole genome shotgun (WGS) entry which is preliminary data.</text>
</comment>
<evidence type="ECO:0000313" key="5">
    <source>
        <dbReference type="EMBL" id="KAF5856234.1"/>
    </source>
</evidence>
<name>A0A8H5ZXK6_PETAA</name>
<keyword evidence="2" id="KW-0732">Signal</keyword>
<dbReference type="AlphaFoldDB" id="A0A8H5ZXK6"/>